<keyword evidence="2 4" id="KW-0378">Hydrolase</keyword>
<evidence type="ECO:0000259" key="5">
    <source>
        <dbReference type="PROSITE" id="PS51764"/>
    </source>
</evidence>
<feature type="active site" description="Nucleophile" evidence="4">
    <location>
        <position position="429"/>
    </location>
</feature>
<dbReference type="STRING" id="83449.BON30_14960"/>
<evidence type="ECO:0000256" key="4">
    <source>
        <dbReference type="PROSITE-ProRule" id="PRU01100"/>
    </source>
</evidence>
<organism evidence="6 7">
    <name type="scientific">Cystobacter ferrugineus</name>
    <dbReference type="NCBI Taxonomy" id="83449"/>
    <lineage>
        <taxon>Bacteria</taxon>
        <taxon>Pseudomonadati</taxon>
        <taxon>Myxococcota</taxon>
        <taxon>Myxococcia</taxon>
        <taxon>Myxococcales</taxon>
        <taxon>Cystobacterineae</taxon>
        <taxon>Archangiaceae</taxon>
        <taxon>Cystobacter</taxon>
    </lineage>
</organism>
<evidence type="ECO:0000256" key="3">
    <source>
        <dbReference type="ARBA" id="ARBA00023295"/>
    </source>
</evidence>
<dbReference type="InterPro" id="IPR017853">
    <property type="entry name" value="GH"/>
</dbReference>
<dbReference type="GO" id="GO:0006080">
    <property type="term" value="P:substituted mannan metabolic process"/>
    <property type="evidence" value="ECO:0007669"/>
    <property type="project" value="InterPro"/>
</dbReference>
<keyword evidence="3 4" id="KW-0326">Glycosidase</keyword>
<comment type="similarity">
    <text evidence="1 4">Belongs to the glycosyl hydrolase 26 family.</text>
</comment>
<dbReference type="InterPro" id="IPR022790">
    <property type="entry name" value="GH26_dom"/>
</dbReference>
<dbReference type="InterPro" id="IPR000805">
    <property type="entry name" value="Glyco_hydro_26"/>
</dbReference>
<dbReference type="PANTHER" id="PTHR40079">
    <property type="entry name" value="MANNAN ENDO-1,4-BETA-MANNOSIDASE E-RELATED"/>
    <property type="match status" value="1"/>
</dbReference>
<dbReference type="GO" id="GO:0016985">
    <property type="term" value="F:mannan endo-1,4-beta-mannosidase activity"/>
    <property type="evidence" value="ECO:0007669"/>
    <property type="project" value="InterPro"/>
</dbReference>
<feature type="active site" description="Proton donor" evidence="4">
    <location>
        <position position="312"/>
    </location>
</feature>
<accession>A0A1L9BDJ3</accession>
<evidence type="ECO:0000313" key="7">
    <source>
        <dbReference type="Proteomes" id="UP000182229"/>
    </source>
</evidence>
<protein>
    <recommendedName>
        <fullName evidence="5">GH26 domain-containing protein</fullName>
    </recommendedName>
</protein>
<name>A0A1L9BDJ3_9BACT</name>
<dbReference type="PROSITE" id="PS51764">
    <property type="entry name" value="GH26"/>
    <property type="match status" value="1"/>
</dbReference>
<dbReference type="Gene3D" id="3.20.20.80">
    <property type="entry name" value="Glycosidases"/>
    <property type="match status" value="1"/>
</dbReference>
<keyword evidence="7" id="KW-1185">Reference proteome</keyword>
<dbReference type="EMBL" id="MPIN01000003">
    <property type="protein sequence ID" value="OJH40332.1"/>
    <property type="molecule type" value="Genomic_DNA"/>
</dbReference>
<reference evidence="7" key="1">
    <citation type="submission" date="2016-11" db="EMBL/GenBank/DDBJ databases">
        <authorList>
            <person name="Shukria A."/>
            <person name="Stevens D.C."/>
        </authorList>
    </citation>
    <scope>NUCLEOTIDE SEQUENCE [LARGE SCALE GENOMIC DNA]</scope>
    <source>
        <strain evidence="7">Cbfe23</strain>
    </source>
</reference>
<dbReference type="Proteomes" id="UP000182229">
    <property type="component" value="Unassembled WGS sequence"/>
</dbReference>
<dbReference type="AlphaFoldDB" id="A0A1L9BDJ3"/>
<proteinExistence type="inferred from homology"/>
<gene>
    <name evidence="6" type="ORF">BON30_14960</name>
</gene>
<sequence>MGLVRSLLLGFAADINPTSSEQFSMHLSATLSPLFSRKRFPRLMTAAAVLALSAACGGPLDETASYDDSLGTVEGTLAGALTITRSVSIVDATLERGQTVSASVTYKNNGTTAITAKNIVLTSRAPGGTHANGPFYDLTPRITNRTLQPGESVTLTATRVLTSSDPLGTWELYPTWEDSSSTWLDGAGVAFSVAAAGGGTDTGTSGPWLSGAAGSGVASGAFGTWRGTPVKIASTWSDNNTAAANFWQLDPGAEFGSWQQNLDIAVGALDSGETWAKAATGAYDTRWRQSLTTLKNKWGSRPGTVYIRFAHEMNGNWYPWKVTASDATSFITAWKRYRALQKEIFPAAKLVFNVNRESVSSGIDWRKTFPGAAYVDVMGVDYYNQYPYVATVTDWNSAIQQTDGYGAPKGLAKHLEFARSVGLPLSISEWSGNADNGDSPVFIEQMYNFFKTNGGTGAGKVLYEVLFNVERDNSRWILYPNTRMPNSKARYQQLF</sequence>
<feature type="domain" description="GH26" evidence="5">
    <location>
        <begin position="167"/>
        <end position="495"/>
    </location>
</feature>
<evidence type="ECO:0000256" key="2">
    <source>
        <dbReference type="ARBA" id="ARBA00022801"/>
    </source>
</evidence>
<dbReference type="Pfam" id="PF02156">
    <property type="entry name" value="Glyco_hydro_26"/>
    <property type="match status" value="1"/>
</dbReference>
<reference evidence="6 7" key="2">
    <citation type="submission" date="2016-12" db="EMBL/GenBank/DDBJ databases">
        <title>Draft Genome Sequence of Cystobacter ferrugineus Strain Cbfe23.</title>
        <authorList>
            <person name="Akbar S."/>
            <person name="Dowd S.E."/>
            <person name="Stevens D.C."/>
        </authorList>
    </citation>
    <scope>NUCLEOTIDE SEQUENCE [LARGE SCALE GENOMIC DNA]</scope>
    <source>
        <strain evidence="6 7">Cbfe23</strain>
    </source>
</reference>
<dbReference type="PANTHER" id="PTHR40079:SF6">
    <property type="entry name" value="GH26 DOMAIN-CONTAINING PROTEIN"/>
    <property type="match status" value="1"/>
</dbReference>
<comment type="caution">
    <text evidence="6">The sequence shown here is derived from an EMBL/GenBank/DDBJ whole genome shotgun (WGS) entry which is preliminary data.</text>
</comment>
<evidence type="ECO:0000256" key="1">
    <source>
        <dbReference type="ARBA" id="ARBA00007754"/>
    </source>
</evidence>
<evidence type="ECO:0000313" key="6">
    <source>
        <dbReference type="EMBL" id="OJH40332.1"/>
    </source>
</evidence>
<dbReference type="SUPFAM" id="SSF51445">
    <property type="entry name" value="(Trans)glycosidases"/>
    <property type="match status" value="1"/>
</dbReference>